<keyword evidence="8" id="KW-1185">Reference proteome</keyword>
<dbReference type="PANTHER" id="PTHR19372">
    <property type="entry name" value="SULFITE REDUCTASE"/>
    <property type="match status" value="1"/>
</dbReference>
<dbReference type="Pfam" id="PF03404">
    <property type="entry name" value="Mo-co_dimer"/>
    <property type="match status" value="1"/>
</dbReference>
<dbReference type="RefSeq" id="WP_119360053.1">
    <property type="nucleotide sequence ID" value="NZ_QWKZ01000038.1"/>
</dbReference>
<proteinExistence type="predicted"/>
<dbReference type="Gene3D" id="3.90.420.10">
    <property type="entry name" value="Oxidoreductase, molybdopterin-binding domain"/>
    <property type="match status" value="1"/>
</dbReference>
<evidence type="ECO:0000256" key="1">
    <source>
        <dbReference type="ARBA" id="ARBA00001924"/>
    </source>
</evidence>
<reference evidence="7 8" key="1">
    <citation type="submission" date="2018-08" db="EMBL/GenBank/DDBJ databases">
        <title>Meiothermus luteus KCTC 52599 genome sequencing project.</title>
        <authorList>
            <person name="Da Costa M.S."/>
            <person name="Albuquerque L."/>
            <person name="Raposo P."/>
            <person name="Froufe H.J.C."/>
            <person name="Barroso C.S."/>
            <person name="Egas C."/>
        </authorList>
    </citation>
    <scope>NUCLEOTIDE SEQUENCE [LARGE SCALE GENOMIC DNA]</scope>
    <source>
        <strain evidence="7 8">KCTC 52599</strain>
    </source>
</reference>
<dbReference type="NCBIfam" id="TIGR04555">
    <property type="entry name" value="sulfite_DH_soxC"/>
    <property type="match status" value="1"/>
</dbReference>
<evidence type="ECO:0000256" key="2">
    <source>
        <dbReference type="ARBA" id="ARBA00022505"/>
    </source>
</evidence>
<dbReference type="SUPFAM" id="SSF81296">
    <property type="entry name" value="E set domains"/>
    <property type="match status" value="1"/>
</dbReference>
<dbReference type="Pfam" id="PF00174">
    <property type="entry name" value="Oxidored_molyb"/>
    <property type="match status" value="1"/>
</dbReference>
<dbReference type="GO" id="GO:0008482">
    <property type="term" value="F:sulfite oxidase activity"/>
    <property type="evidence" value="ECO:0007669"/>
    <property type="project" value="TreeGrafter"/>
</dbReference>
<dbReference type="GO" id="GO:0043546">
    <property type="term" value="F:molybdopterin cofactor binding"/>
    <property type="evidence" value="ECO:0007669"/>
    <property type="project" value="TreeGrafter"/>
</dbReference>
<evidence type="ECO:0000259" key="5">
    <source>
        <dbReference type="Pfam" id="PF00174"/>
    </source>
</evidence>
<dbReference type="GO" id="GO:0030151">
    <property type="term" value="F:molybdenum ion binding"/>
    <property type="evidence" value="ECO:0007669"/>
    <property type="project" value="InterPro"/>
</dbReference>
<name>A0A399EUP4_9DEIN</name>
<dbReference type="Gene3D" id="2.60.40.650">
    <property type="match status" value="1"/>
</dbReference>
<organism evidence="7 8">
    <name type="scientific">Meiothermus luteus</name>
    <dbReference type="NCBI Taxonomy" id="2026184"/>
    <lineage>
        <taxon>Bacteria</taxon>
        <taxon>Thermotogati</taxon>
        <taxon>Deinococcota</taxon>
        <taxon>Deinococci</taxon>
        <taxon>Thermales</taxon>
        <taxon>Thermaceae</taxon>
        <taxon>Meiothermus</taxon>
    </lineage>
</organism>
<keyword evidence="4" id="KW-0560">Oxidoreductase</keyword>
<feature type="domain" description="Oxidoreductase molybdopterin-binding" evidence="5">
    <location>
        <begin position="99"/>
        <end position="261"/>
    </location>
</feature>
<dbReference type="InterPro" id="IPR014756">
    <property type="entry name" value="Ig_E-set"/>
</dbReference>
<comment type="caution">
    <text evidence="7">The sequence shown here is derived from an EMBL/GenBank/DDBJ whole genome shotgun (WGS) entry which is preliminary data.</text>
</comment>
<evidence type="ECO:0000313" key="8">
    <source>
        <dbReference type="Proteomes" id="UP000265800"/>
    </source>
</evidence>
<dbReference type="InterPro" id="IPR005066">
    <property type="entry name" value="MoCF_OxRdtse_dimer"/>
</dbReference>
<gene>
    <name evidence="7" type="ORF">Mlute_01423</name>
</gene>
<dbReference type="SUPFAM" id="SSF56524">
    <property type="entry name" value="Oxidoreductase molybdopterin-binding domain"/>
    <property type="match status" value="1"/>
</dbReference>
<comment type="cofactor">
    <cofactor evidence="1">
        <name>Mo-molybdopterin</name>
        <dbReference type="ChEBI" id="CHEBI:71302"/>
    </cofactor>
</comment>
<dbReference type="GO" id="GO:0006790">
    <property type="term" value="P:sulfur compound metabolic process"/>
    <property type="evidence" value="ECO:0007669"/>
    <property type="project" value="TreeGrafter"/>
</dbReference>
<dbReference type="InterPro" id="IPR000572">
    <property type="entry name" value="OxRdtase_Mopterin-bd_dom"/>
</dbReference>
<dbReference type="GO" id="GO:0020037">
    <property type="term" value="F:heme binding"/>
    <property type="evidence" value="ECO:0007669"/>
    <property type="project" value="TreeGrafter"/>
</dbReference>
<dbReference type="AlphaFoldDB" id="A0A399EUP4"/>
<evidence type="ECO:0000313" key="7">
    <source>
        <dbReference type="EMBL" id="RIH85941.1"/>
    </source>
</evidence>
<evidence type="ECO:0000259" key="6">
    <source>
        <dbReference type="Pfam" id="PF03404"/>
    </source>
</evidence>
<feature type="domain" description="Moybdenum cofactor oxidoreductase dimerisation" evidence="6">
    <location>
        <begin position="285"/>
        <end position="397"/>
    </location>
</feature>
<dbReference type="Proteomes" id="UP000265800">
    <property type="component" value="Unassembled WGS sequence"/>
</dbReference>
<dbReference type="PANTHER" id="PTHR19372:SF7">
    <property type="entry name" value="SULFITE OXIDASE, MITOCHONDRIAL"/>
    <property type="match status" value="1"/>
</dbReference>
<dbReference type="InterPro" id="IPR036374">
    <property type="entry name" value="OxRdtase_Mopterin-bd_sf"/>
</dbReference>
<sequence length="435" mass="48175">MNRRKLLQLLSKGAAAGAFVKLSGGLAQGGEKFSEKAFEPMRFLGAELREYGERSEFEKGVVRYISPNLRTRHSGANFTPLDKLDGVITPSSLHFERHHGGVPTIDPAEHRLVIHGMVERPLIFTLADLKRLPSVTRTLFIECAGNGQNGYRNPPDMTLTATRSRGLVSNSSWTGVPLAILLKEAGVKEGARWLIPEGADAAAYTRSLPLEKAMEDVLVAYAQNGEALRPEQGYPLRLVVPGWEGSIMVKWLRRIQVTDMPVMAKDETSEYTDTMADGKVHAFTWIMEPQSIITYPSGLQQIQRGFHEIRGLAWSGHGRIVRVEISLDGGATWRRASLEPSPDPLSVVRFKLGWVWDGKETIIMSRAWDEKGNTQPTQEEFFARWARNNRYHYNAIQAWRIGADGKVVNGDKTLSASLAPRRLGAVGMGGCGGES</sequence>
<evidence type="ECO:0000256" key="3">
    <source>
        <dbReference type="ARBA" id="ARBA00022723"/>
    </source>
</evidence>
<keyword evidence="2" id="KW-0500">Molybdenum</keyword>
<protein>
    <submittedName>
        <fullName evidence="7">Sulfite dehydrogenase</fullName>
    </submittedName>
</protein>
<dbReference type="InterPro" id="IPR008335">
    <property type="entry name" value="Mopterin_OxRdtase_euk"/>
</dbReference>
<dbReference type="PRINTS" id="PR00407">
    <property type="entry name" value="EUMOPTERIN"/>
</dbReference>
<evidence type="ECO:0000256" key="4">
    <source>
        <dbReference type="ARBA" id="ARBA00023002"/>
    </source>
</evidence>
<dbReference type="OrthoDB" id="9778777at2"/>
<dbReference type="FunFam" id="3.90.420.10:FF:000006">
    <property type="entry name" value="Sulfur dehydrogenase subunit SoxC"/>
    <property type="match status" value="1"/>
</dbReference>
<dbReference type="InterPro" id="IPR030835">
    <property type="entry name" value="Sulfite_DH_SoxC"/>
</dbReference>
<dbReference type="EMBL" id="QWKZ01000038">
    <property type="protein sequence ID" value="RIH85941.1"/>
    <property type="molecule type" value="Genomic_DNA"/>
</dbReference>
<keyword evidence="3" id="KW-0479">Metal-binding</keyword>
<accession>A0A399EUP4</accession>